<keyword evidence="6 7" id="KW-0472">Membrane</keyword>
<evidence type="ECO:0000256" key="4">
    <source>
        <dbReference type="ARBA" id="ARBA00022692"/>
    </source>
</evidence>
<keyword evidence="5 8" id="KW-1133">Transmembrane helix</keyword>
<evidence type="ECO:0000256" key="2">
    <source>
        <dbReference type="ARBA" id="ARBA00010323"/>
    </source>
</evidence>
<dbReference type="InterPro" id="IPR004299">
    <property type="entry name" value="MBOAT_fam"/>
</dbReference>
<name>A0A098S0R0_9BACT</name>
<dbReference type="PIRSF" id="PIRSF500217">
    <property type="entry name" value="AlgI"/>
    <property type="match status" value="1"/>
</dbReference>
<reference evidence="9 10" key="1">
    <citation type="journal article" date="2014" name="Int. J. Syst. Evol. Microbiol.">
        <title>Phaeodactylibacter xiamenensis gen. nov., sp. nov., a member of the family Saprospiraceae isolated from the marine alga Phaeodactylum tricornutum.</title>
        <authorList>
            <person name="Chen Z.Jr."/>
            <person name="Lei X."/>
            <person name="Lai Q."/>
            <person name="Li Y."/>
            <person name="Zhang B."/>
            <person name="Zhang J."/>
            <person name="Zhang H."/>
            <person name="Yang L."/>
            <person name="Zheng W."/>
            <person name="Tian Y."/>
            <person name="Yu Z."/>
            <person name="Xu H.Jr."/>
            <person name="Zheng T."/>
        </authorList>
    </citation>
    <scope>NUCLEOTIDE SEQUENCE [LARGE SCALE GENOMIC DNA]</scope>
    <source>
        <strain evidence="9 10">KD52</strain>
    </source>
</reference>
<feature type="transmembrane region" description="Helical" evidence="8">
    <location>
        <begin position="76"/>
        <end position="94"/>
    </location>
</feature>
<keyword evidence="10" id="KW-1185">Reference proteome</keyword>
<dbReference type="Proteomes" id="UP000029736">
    <property type="component" value="Unassembled WGS sequence"/>
</dbReference>
<feature type="transmembrane region" description="Helical" evidence="8">
    <location>
        <begin position="227"/>
        <end position="247"/>
    </location>
</feature>
<dbReference type="PANTHER" id="PTHR13285:SF18">
    <property type="entry name" value="PROTEIN-CYSTEINE N-PALMITOYLTRANSFERASE RASP"/>
    <property type="match status" value="1"/>
</dbReference>
<gene>
    <name evidence="9" type="ORF">IX84_28100</name>
</gene>
<evidence type="ECO:0008006" key="11">
    <source>
        <dbReference type="Google" id="ProtNLM"/>
    </source>
</evidence>
<evidence type="ECO:0000313" key="9">
    <source>
        <dbReference type="EMBL" id="KGE85363.1"/>
    </source>
</evidence>
<comment type="caution">
    <text evidence="9">The sequence shown here is derived from an EMBL/GenBank/DDBJ whole genome shotgun (WGS) entry which is preliminary data.</text>
</comment>
<feature type="transmembrane region" description="Helical" evidence="8">
    <location>
        <begin position="330"/>
        <end position="347"/>
    </location>
</feature>
<dbReference type="PIRSF" id="PIRSF016636">
    <property type="entry name" value="AlgI_DltB"/>
    <property type="match status" value="1"/>
</dbReference>
<evidence type="ECO:0000256" key="5">
    <source>
        <dbReference type="ARBA" id="ARBA00022989"/>
    </source>
</evidence>
<dbReference type="EMBL" id="JPOS01000090">
    <property type="protein sequence ID" value="KGE85363.1"/>
    <property type="molecule type" value="Genomic_DNA"/>
</dbReference>
<dbReference type="InterPro" id="IPR028362">
    <property type="entry name" value="AlgI"/>
</dbReference>
<evidence type="ECO:0000256" key="6">
    <source>
        <dbReference type="ARBA" id="ARBA00023136"/>
    </source>
</evidence>
<dbReference type="GO" id="GO:0042121">
    <property type="term" value="P:alginic acid biosynthetic process"/>
    <property type="evidence" value="ECO:0007669"/>
    <property type="project" value="InterPro"/>
</dbReference>
<accession>A0A098S0R0</accession>
<keyword evidence="4 8" id="KW-0812">Transmembrane</keyword>
<feature type="transmembrane region" description="Helical" evidence="8">
    <location>
        <begin position="114"/>
        <end position="130"/>
    </location>
</feature>
<dbReference type="PANTHER" id="PTHR13285">
    <property type="entry name" value="ACYLTRANSFERASE"/>
    <property type="match status" value="1"/>
</dbReference>
<sequence>MLFTSLDYYLFLPIVALVFFLTPVRFRWAWLLVASYYFYMDWNPWYIWLIVGSTLIDYTAALQIEGAANRQRKKAWLWLSIVANLGLLFTFKYFNFLSGEAAKVARLFQPEFEAYHLDILLPVGISFYTFQTMAYTIDVYKGFTKAERHLGRYALYVSFFPQLVAGPIERSRDLLSQFHFNYQFDYQRIVGGLQLILWGLFKKLVIADRLALFVDEVYGHPAQYEGFTVWLASVFFLFQIFCDFSAYTDIAIGSARILGVRLSQNFENRVYVITSFNKFWRGWHITLTNWFRDYVFFQLTPMGRGMAWILVATVISFTLNGIWHGAEWTFLIWGGLNGLFVALEALLSKPADRWLSQFGLSKGKPIRWLVDFALFFNLAVVSIIFFRAVNIQDAFMLIGQLPKISPIQLHESIADIVGVRDFLIAAGMLIFMDVMHRLFRGQDIDAYFRQIPWWARLGFYVLLINLILYLRVPEQQAFIYFEF</sequence>
<evidence type="ECO:0000313" key="10">
    <source>
        <dbReference type="Proteomes" id="UP000029736"/>
    </source>
</evidence>
<feature type="transmembrane region" description="Helical" evidence="8">
    <location>
        <begin position="306"/>
        <end position="324"/>
    </location>
</feature>
<keyword evidence="3 7" id="KW-1003">Cell membrane</keyword>
<dbReference type="RefSeq" id="WP_044228489.1">
    <property type="nucleotide sequence ID" value="NZ_JBKAGJ010000004.1"/>
</dbReference>
<feature type="transmembrane region" description="Helical" evidence="8">
    <location>
        <begin position="12"/>
        <end position="39"/>
    </location>
</feature>
<dbReference type="AlphaFoldDB" id="A0A098S0R0"/>
<keyword evidence="7" id="KW-0808">Transferase</keyword>
<comment type="subcellular location">
    <subcellularLocation>
        <location evidence="1">Cell membrane</location>
        <topology evidence="1">Multi-pass membrane protein</topology>
    </subcellularLocation>
</comment>
<dbReference type="Pfam" id="PF03062">
    <property type="entry name" value="MBOAT"/>
    <property type="match status" value="1"/>
</dbReference>
<dbReference type="InterPro" id="IPR024194">
    <property type="entry name" value="Ac/AlaTfrase_AlgI/DltB"/>
</dbReference>
<comment type="similarity">
    <text evidence="2 7">Belongs to the membrane-bound acyltransferase family.</text>
</comment>
<evidence type="ECO:0000256" key="7">
    <source>
        <dbReference type="PIRNR" id="PIRNR016636"/>
    </source>
</evidence>
<proteinExistence type="inferred from homology"/>
<dbReference type="GO" id="GO:0005886">
    <property type="term" value="C:plasma membrane"/>
    <property type="evidence" value="ECO:0007669"/>
    <property type="project" value="UniProtKB-SubCell"/>
</dbReference>
<evidence type="ECO:0000256" key="1">
    <source>
        <dbReference type="ARBA" id="ARBA00004651"/>
    </source>
</evidence>
<evidence type="ECO:0000256" key="3">
    <source>
        <dbReference type="ARBA" id="ARBA00022475"/>
    </source>
</evidence>
<keyword evidence="7" id="KW-0012">Acyltransferase</keyword>
<feature type="transmembrane region" description="Helical" evidence="8">
    <location>
        <begin position="368"/>
        <end position="389"/>
    </location>
</feature>
<dbReference type="GO" id="GO:0016746">
    <property type="term" value="F:acyltransferase activity"/>
    <property type="evidence" value="ECO:0007669"/>
    <property type="project" value="UniProtKB-KW"/>
</dbReference>
<organism evidence="9 10">
    <name type="scientific">Phaeodactylibacter xiamenensis</name>
    <dbReference type="NCBI Taxonomy" id="1524460"/>
    <lineage>
        <taxon>Bacteria</taxon>
        <taxon>Pseudomonadati</taxon>
        <taxon>Bacteroidota</taxon>
        <taxon>Saprospiria</taxon>
        <taxon>Saprospirales</taxon>
        <taxon>Haliscomenobacteraceae</taxon>
        <taxon>Phaeodactylibacter</taxon>
    </lineage>
</organism>
<dbReference type="InterPro" id="IPR051085">
    <property type="entry name" value="MB_O-acyltransferase"/>
</dbReference>
<feature type="transmembrane region" description="Helical" evidence="8">
    <location>
        <begin position="45"/>
        <end position="64"/>
    </location>
</feature>
<dbReference type="STRING" id="1524460.IX84_28100"/>
<dbReference type="OrthoDB" id="9805788at2"/>
<protein>
    <recommendedName>
        <fullName evidence="11">Acyltransferase</fullName>
    </recommendedName>
</protein>
<feature type="transmembrane region" description="Helical" evidence="8">
    <location>
        <begin position="409"/>
        <end position="432"/>
    </location>
</feature>
<evidence type="ECO:0000256" key="8">
    <source>
        <dbReference type="SAM" id="Phobius"/>
    </source>
</evidence>
<feature type="transmembrane region" description="Helical" evidence="8">
    <location>
        <begin position="453"/>
        <end position="472"/>
    </location>
</feature>